<keyword evidence="2" id="KW-0472">Membrane</keyword>
<feature type="transmembrane region" description="Helical" evidence="2">
    <location>
        <begin position="72"/>
        <end position="91"/>
    </location>
</feature>
<feature type="transmembrane region" description="Helical" evidence="2">
    <location>
        <begin position="98"/>
        <end position="119"/>
    </location>
</feature>
<dbReference type="SUPFAM" id="SSF81296">
    <property type="entry name" value="E set domains"/>
    <property type="match status" value="1"/>
</dbReference>
<proteinExistence type="predicted"/>
<evidence type="ECO:0000313" key="4">
    <source>
        <dbReference type="EMBL" id="MWC00290.1"/>
    </source>
</evidence>
<organism evidence="4 5">
    <name type="scientific">Agromyces seonyuensis</name>
    <dbReference type="NCBI Taxonomy" id="2662446"/>
    <lineage>
        <taxon>Bacteria</taxon>
        <taxon>Bacillati</taxon>
        <taxon>Actinomycetota</taxon>
        <taxon>Actinomycetes</taxon>
        <taxon>Micrococcales</taxon>
        <taxon>Microbacteriaceae</taxon>
        <taxon>Agromyces</taxon>
    </lineage>
</organism>
<dbReference type="InterPro" id="IPR036374">
    <property type="entry name" value="OxRdtase_Mopterin-bd_sf"/>
</dbReference>
<dbReference type="Pfam" id="PF00174">
    <property type="entry name" value="Oxidored_molyb"/>
    <property type="match status" value="1"/>
</dbReference>
<dbReference type="PANTHER" id="PTHR19372:SF7">
    <property type="entry name" value="SULFITE OXIDASE, MITOCHONDRIAL"/>
    <property type="match status" value="1"/>
</dbReference>
<feature type="region of interest" description="Disordered" evidence="1">
    <location>
        <begin position="488"/>
        <end position="509"/>
    </location>
</feature>
<dbReference type="Proteomes" id="UP000438182">
    <property type="component" value="Unassembled WGS sequence"/>
</dbReference>
<feature type="transmembrane region" description="Helical" evidence="2">
    <location>
        <begin position="167"/>
        <end position="187"/>
    </location>
</feature>
<keyword evidence="2" id="KW-1133">Transmembrane helix</keyword>
<gene>
    <name evidence="4" type="ORF">GB864_17250</name>
</gene>
<dbReference type="Gene3D" id="2.60.40.650">
    <property type="match status" value="1"/>
</dbReference>
<feature type="transmembrane region" description="Helical" evidence="2">
    <location>
        <begin position="12"/>
        <end position="39"/>
    </location>
</feature>
<dbReference type="SUPFAM" id="SSF56524">
    <property type="entry name" value="Oxidoreductase molybdopterin-binding domain"/>
    <property type="match status" value="1"/>
</dbReference>
<dbReference type="GO" id="GO:0043546">
    <property type="term" value="F:molybdopterin cofactor binding"/>
    <property type="evidence" value="ECO:0007669"/>
    <property type="project" value="TreeGrafter"/>
</dbReference>
<dbReference type="AlphaFoldDB" id="A0A6I4P6N2"/>
<evidence type="ECO:0000256" key="1">
    <source>
        <dbReference type="SAM" id="MobiDB-lite"/>
    </source>
</evidence>
<sequence length="517" mass="53481">MTAARTGSRGRGAAALSGVAATVFGVGVAELAAGLFGWASPVLAVGALGIDLAPPWAKNTAIAWFGTGDKPALVIGVALVLLGIGALAGLLEVRRPPLGSLIFAAEGVLALAAALTRAGASPFDAIPPILAVGGSLLALRMLLARRPSAEHDPLAASVDPGASRRTFLAFSLGAIAIGAVGAAVGGMRQQATRAVQAAREALRLPTATAPAPSIPTGADLGIDGLAPYVTPNADFYRIDTALVVPDVDPGDWRLEVDGLVDEPFSLDWDELTALPFAEQVTTIACVSNEVGGDLIGNAVWLGVPVRLLLERAGVQGDADMVLSQSIDGFTASTPLSALTDPERAAILAVGMNGEPLPAEHGFPVRMIVPGLYGYVSATKWLTRLHVTRFADATAYWTDRGWSAEGPVKLSSRIDVPRSGASVDAGEVVVAGVAWHPHTGISGVEVRVDGGAWQAAELADVVSEDTWRQWRWRWSADSGDHELEVRATGADGERQSAQSLPPAPDGATGLHRIRVDVR</sequence>
<feature type="transmembrane region" description="Helical" evidence="2">
    <location>
        <begin position="125"/>
        <end position="143"/>
    </location>
</feature>
<dbReference type="RefSeq" id="WP_160426927.1">
    <property type="nucleotide sequence ID" value="NZ_WSTA01000120.1"/>
</dbReference>
<evidence type="ECO:0000313" key="5">
    <source>
        <dbReference type="Proteomes" id="UP000438182"/>
    </source>
</evidence>
<feature type="domain" description="Oxidoreductase molybdopterin-binding" evidence="3">
    <location>
        <begin position="243"/>
        <end position="393"/>
    </location>
</feature>
<accession>A0A6I4P6N2</accession>
<dbReference type="GO" id="GO:0020037">
    <property type="term" value="F:heme binding"/>
    <property type="evidence" value="ECO:0007669"/>
    <property type="project" value="TreeGrafter"/>
</dbReference>
<keyword evidence="5" id="KW-1185">Reference proteome</keyword>
<keyword evidence="2" id="KW-0812">Transmembrane</keyword>
<dbReference type="Pfam" id="PF17957">
    <property type="entry name" value="Big_7"/>
    <property type="match status" value="1"/>
</dbReference>
<evidence type="ECO:0000256" key="2">
    <source>
        <dbReference type="SAM" id="Phobius"/>
    </source>
</evidence>
<evidence type="ECO:0000259" key="3">
    <source>
        <dbReference type="Pfam" id="PF00174"/>
    </source>
</evidence>
<dbReference type="EMBL" id="WSTA01000120">
    <property type="protein sequence ID" value="MWC00290.1"/>
    <property type="molecule type" value="Genomic_DNA"/>
</dbReference>
<dbReference type="InterPro" id="IPR000572">
    <property type="entry name" value="OxRdtase_Mopterin-bd_dom"/>
</dbReference>
<dbReference type="GO" id="GO:0008482">
    <property type="term" value="F:sulfite oxidase activity"/>
    <property type="evidence" value="ECO:0007669"/>
    <property type="project" value="TreeGrafter"/>
</dbReference>
<reference evidence="4 5" key="1">
    <citation type="submission" date="2019-12" db="EMBL/GenBank/DDBJ databases">
        <authorList>
            <person name="Kim Y.S."/>
        </authorList>
    </citation>
    <scope>NUCLEOTIDE SEQUENCE [LARGE SCALE GENOMIC DNA]</scope>
    <source>
        <strain evidence="4 5">MMS17-SY077</strain>
    </source>
</reference>
<protein>
    <submittedName>
        <fullName evidence="4">Molybdopterin-dependent oxidoreductase</fullName>
    </submittedName>
</protein>
<dbReference type="Gene3D" id="3.90.420.10">
    <property type="entry name" value="Oxidoreductase, molybdopterin-binding domain"/>
    <property type="match status" value="1"/>
</dbReference>
<dbReference type="InterPro" id="IPR014756">
    <property type="entry name" value="Ig_E-set"/>
</dbReference>
<dbReference type="GO" id="GO:0006790">
    <property type="term" value="P:sulfur compound metabolic process"/>
    <property type="evidence" value="ECO:0007669"/>
    <property type="project" value="TreeGrafter"/>
</dbReference>
<dbReference type="PANTHER" id="PTHR19372">
    <property type="entry name" value="SULFITE REDUCTASE"/>
    <property type="match status" value="1"/>
</dbReference>
<name>A0A6I4P6N2_9MICO</name>
<comment type="caution">
    <text evidence="4">The sequence shown here is derived from an EMBL/GenBank/DDBJ whole genome shotgun (WGS) entry which is preliminary data.</text>
</comment>